<evidence type="ECO:0000313" key="2">
    <source>
        <dbReference type="EMBL" id="HJC62555.1"/>
    </source>
</evidence>
<organism evidence="2 3">
    <name type="scientific">Candidatus Blautia merdavium</name>
    <dbReference type="NCBI Taxonomy" id="2838494"/>
    <lineage>
        <taxon>Bacteria</taxon>
        <taxon>Bacillati</taxon>
        <taxon>Bacillota</taxon>
        <taxon>Clostridia</taxon>
        <taxon>Lachnospirales</taxon>
        <taxon>Lachnospiraceae</taxon>
        <taxon>Blautia</taxon>
    </lineage>
</organism>
<dbReference type="Pfam" id="PF06961">
    <property type="entry name" value="DUF1294"/>
    <property type="match status" value="1"/>
</dbReference>
<accession>A0A9D2PMH8</accession>
<keyword evidence="1" id="KW-0812">Transmembrane</keyword>
<gene>
    <name evidence="2" type="ORF">H9753_02895</name>
</gene>
<dbReference type="InterPro" id="IPR010718">
    <property type="entry name" value="DUF1294"/>
</dbReference>
<dbReference type="EMBL" id="DWVZ01000036">
    <property type="protein sequence ID" value="HJC62555.1"/>
    <property type="molecule type" value="Genomic_DNA"/>
</dbReference>
<reference evidence="2" key="2">
    <citation type="submission" date="2021-04" db="EMBL/GenBank/DDBJ databases">
        <authorList>
            <person name="Gilroy R."/>
        </authorList>
    </citation>
    <scope>NUCLEOTIDE SEQUENCE</scope>
    <source>
        <strain evidence="2">ChiBcec2-3848</strain>
    </source>
</reference>
<evidence type="ECO:0000313" key="3">
    <source>
        <dbReference type="Proteomes" id="UP000823886"/>
    </source>
</evidence>
<dbReference type="AlphaFoldDB" id="A0A9D2PMH8"/>
<feature type="transmembrane region" description="Helical" evidence="1">
    <location>
        <begin position="31"/>
        <end position="51"/>
    </location>
</feature>
<comment type="caution">
    <text evidence="2">The sequence shown here is derived from an EMBL/GenBank/DDBJ whole genome shotgun (WGS) entry which is preliminary data.</text>
</comment>
<protein>
    <submittedName>
        <fullName evidence="2">DUF1294 domain-containing protein</fullName>
    </submittedName>
</protein>
<proteinExistence type="predicted"/>
<keyword evidence="1" id="KW-0472">Membrane</keyword>
<feature type="transmembrane region" description="Helical" evidence="1">
    <location>
        <begin position="63"/>
        <end position="83"/>
    </location>
</feature>
<sequence length="84" mass="9352">MYLIAVNLLAFICFGVDKLKAKTRQWRISENTLLLIAVCGGSLGAICGMHIFHHKTRHRKFTVGIPVILFIQAIAAIIAYTVLQ</sequence>
<name>A0A9D2PMH8_9FIRM</name>
<reference evidence="2" key="1">
    <citation type="journal article" date="2021" name="PeerJ">
        <title>Extensive microbial diversity within the chicken gut microbiome revealed by metagenomics and culture.</title>
        <authorList>
            <person name="Gilroy R."/>
            <person name="Ravi A."/>
            <person name="Getino M."/>
            <person name="Pursley I."/>
            <person name="Horton D.L."/>
            <person name="Alikhan N.F."/>
            <person name="Baker D."/>
            <person name="Gharbi K."/>
            <person name="Hall N."/>
            <person name="Watson M."/>
            <person name="Adriaenssens E.M."/>
            <person name="Foster-Nyarko E."/>
            <person name="Jarju S."/>
            <person name="Secka A."/>
            <person name="Antonio M."/>
            <person name="Oren A."/>
            <person name="Chaudhuri R.R."/>
            <person name="La Ragione R."/>
            <person name="Hildebrand F."/>
            <person name="Pallen M.J."/>
        </authorList>
    </citation>
    <scope>NUCLEOTIDE SEQUENCE</scope>
    <source>
        <strain evidence="2">ChiBcec2-3848</strain>
    </source>
</reference>
<keyword evidence="1" id="KW-1133">Transmembrane helix</keyword>
<evidence type="ECO:0000256" key="1">
    <source>
        <dbReference type="SAM" id="Phobius"/>
    </source>
</evidence>
<dbReference type="Proteomes" id="UP000823886">
    <property type="component" value="Unassembled WGS sequence"/>
</dbReference>